<organism evidence="20 21">
    <name type="scientific">Candidatus Aphodousia faecigallinarum</name>
    <dbReference type="NCBI Taxonomy" id="2840677"/>
    <lineage>
        <taxon>Bacteria</taxon>
        <taxon>Pseudomonadati</taxon>
        <taxon>Pseudomonadota</taxon>
        <taxon>Betaproteobacteria</taxon>
        <taxon>Burkholderiales</taxon>
        <taxon>Sutterellaceae</taxon>
        <taxon>Sutterellaceae incertae sedis</taxon>
        <taxon>Candidatus Aphodousia</taxon>
    </lineage>
</organism>
<evidence type="ECO:0000256" key="6">
    <source>
        <dbReference type="ARBA" id="ARBA00022598"/>
    </source>
</evidence>
<dbReference type="InterPro" id="IPR002547">
    <property type="entry name" value="tRNA-bd_dom"/>
</dbReference>
<dbReference type="SMART" id="SM00874">
    <property type="entry name" value="B5"/>
    <property type="match status" value="1"/>
</dbReference>
<dbReference type="SMART" id="SM00896">
    <property type="entry name" value="FDX-ACB"/>
    <property type="match status" value="1"/>
</dbReference>
<dbReference type="InterPro" id="IPR033714">
    <property type="entry name" value="tRNA_bind_bactPheRS"/>
</dbReference>
<comment type="caution">
    <text evidence="20">The sequence shown here is derived from an EMBL/GenBank/DDBJ whole genome shotgun (WGS) entry which is preliminary data.</text>
</comment>
<dbReference type="SUPFAM" id="SSF56037">
    <property type="entry name" value="PheT/TilS domain"/>
    <property type="match status" value="1"/>
</dbReference>
<dbReference type="PROSITE" id="PS51447">
    <property type="entry name" value="FDX_ACB"/>
    <property type="match status" value="1"/>
</dbReference>
<dbReference type="SUPFAM" id="SSF54991">
    <property type="entry name" value="Anticodon-binding domain of PheRS"/>
    <property type="match status" value="1"/>
</dbReference>
<evidence type="ECO:0000259" key="18">
    <source>
        <dbReference type="PROSITE" id="PS51447"/>
    </source>
</evidence>
<dbReference type="InterPro" id="IPR004532">
    <property type="entry name" value="Phe-tRNA-ligase_IIc_bsu_bact"/>
</dbReference>
<keyword evidence="12 15" id="KW-0648">Protein biosynthesis</keyword>
<evidence type="ECO:0000259" key="17">
    <source>
        <dbReference type="PROSITE" id="PS50886"/>
    </source>
</evidence>
<dbReference type="GO" id="GO:0000049">
    <property type="term" value="F:tRNA binding"/>
    <property type="evidence" value="ECO:0007669"/>
    <property type="project" value="UniProtKB-UniRule"/>
</dbReference>
<dbReference type="PANTHER" id="PTHR10947:SF0">
    <property type="entry name" value="PHENYLALANINE--TRNA LIGASE BETA SUBUNIT"/>
    <property type="match status" value="1"/>
</dbReference>
<keyword evidence="8 15" id="KW-0547">Nucleotide-binding</keyword>
<keyword evidence="13 15" id="KW-0030">Aminoacyl-tRNA synthetase</keyword>
<gene>
    <name evidence="15" type="primary">pheT</name>
    <name evidence="20" type="ORF">IAC56_02735</name>
</gene>
<keyword evidence="7 15" id="KW-0479">Metal-binding</keyword>
<dbReference type="HAMAP" id="MF_00283">
    <property type="entry name" value="Phe_tRNA_synth_beta1"/>
    <property type="match status" value="1"/>
</dbReference>
<protein>
    <recommendedName>
        <fullName evidence="15">Phenylalanine--tRNA ligase beta subunit</fullName>
        <ecNumber evidence="15">6.1.1.20</ecNumber>
    </recommendedName>
    <alternativeName>
        <fullName evidence="15">Phenylalanyl-tRNA synthetase beta subunit</fullName>
        <shortName evidence="15">PheRS</shortName>
    </alternativeName>
</protein>
<dbReference type="Gene3D" id="3.30.930.10">
    <property type="entry name" value="Bira Bifunctional Protein, Domain 2"/>
    <property type="match status" value="1"/>
</dbReference>
<proteinExistence type="inferred from homology"/>
<dbReference type="InterPro" id="IPR020825">
    <property type="entry name" value="Phe-tRNA_synthase-like_B3/B4"/>
</dbReference>
<evidence type="ECO:0000256" key="16">
    <source>
        <dbReference type="PROSITE-ProRule" id="PRU00209"/>
    </source>
</evidence>
<dbReference type="InterPro" id="IPR012340">
    <property type="entry name" value="NA-bd_OB-fold"/>
</dbReference>
<feature type="domain" description="TRNA-binding" evidence="17">
    <location>
        <begin position="39"/>
        <end position="149"/>
    </location>
</feature>
<feature type="binding site" evidence="15">
    <location>
        <position position="463"/>
    </location>
    <ligand>
        <name>Mg(2+)</name>
        <dbReference type="ChEBI" id="CHEBI:18420"/>
        <note>shared with alpha subunit</note>
    </ligand>
</feature>
<dbReference type="Proteomes" id="UP000824083">
    <property type="component" value="Unassembled WGS sequence"/>
</dbReference>
<dbReference type="EMBL" id="DVMY01000049">
    <property type="protein sequence ID" value="HIU37173.1"/>
    <property type="molecule type" value="Genomic_DNA"/>
</dbReference>
<name>A0A9D1IHJ3_9BURK</name>
<keyword evidence="9 15" id="KW-0067">ATP-binding</keyword>
<dbReference type="EC" id="6.1.1.20" evidence="15"/>
<feature type="binding site" evidence="15">
    <location>
        <position position="457"/>
    </location>
    <ligand>
        <name>Mg(2+)</name>
        <dbReference type="ChEBI" id="CHEBI:18420"/>
        <note>shared with alpha subunit</note>
    </ligand>
</feature>
<evidence type="ECO:0000256" key="12">
    <source>
        <dbReference type="ARBA" id="ARBA00022917"/>
    </source>
</evidence>
<evidence type="ECO:0000256" key="2">
    <source>
        <dbReference type="ARBA" id="ARBA00008653"/>
    </source>
</evidence>
<keyword evidence="4 15" id="KW-0963">Cytoplasm</keyword>
<evidence type="ECO:0000256" key="11">
    <source>
        <dbReference type="ARBA" id="ARBA00022884"/>
    </source>
</evidence>
<evidence type="ECO:0000313" key="21">
    <source>
        <dbReference type="Proteomes" id="UP000824083"/>
    </source>
</evidence>
<dbReference type="Gene3D" id="3.30.70.380">
    <property type="entry name" value="Ferrodoxin-fold anticodon-binding domain"/>
    <property type="match status" value="1"/>
</dbReference>
<dbReference type="InterPro" id="IPR005146">
    <property type="entry name" value="B3/B4_tRNA-bd"/>
</dbReference>
<dbReference type="NCBIfam" id="NF045760">
    <property type="entry name" value="YtpR"/>
    <property type="match status" value="1"/>
</dbReference>
<keyword evidence="10 15" id="KW-0460">Magnesium</keyword>
<dbReference type="FunFam" id="3.30.56.10:FF:000002">
    <property type="entry name" value="Phenylalanine--tRNA ligase beta subunit"/>
    <property type="match status" value="1"/>
</dbReference>
<accession>A0A9D1IHJ3</accession>
<evidence type="ECO:0000256" key="8">
    <source>
        <dbReference type="ARBA" id="ARBA00022741"/>
    </source>
</evidence>
<comment type="subcellular location">
    <subcellularLocation>
        <location evidence="1 15">Cytoplasm</location>
    </subcellularLocation>
</comment>
<dbReference type="CDD" id="cd00769">
    <property type="entry name" value="PheRS_beta_core"/>
    <property type="match status" value="1"/>
</dbReference>
<dbReference type="FunFam" id="2.40.50.140:FF:000045">
    <property type="entry name" value="Phenylalanine--tRNA ligase beta subunit"/>
    <property type="match status" value="1"/>
</dbReference>
<comment type="subunit">
    <text evidence="3 15">Tetramer of two alpha and two beta subunits.</text>
</comment>
<dbReference type="Pfam" id="PF03484">
    <property type="entry name" value="B5"/>
    <property type="match status" value="1"/>
</dbReference>
<keyword evidence="11 16" id="KW-0694">RNA-binding</keyword>
<keyword evidence="5 16" id="KW-0820">tRNA-binding</keyword>
<dbReference type="InterPro" id="IPR045060">
    <property type="entry name" value="Phe-tRNA-ligase_IIc_bsu"/>
</dbReference>
<dbReference type="AlphaFoldDB" id="A0A9D1IHJ3"/>
<dbReference type="FunFam" id="3.30.930.10:FF:000022">
    <property type="entry name" value="Phenylalanine--tRNA ligase beta subunit"/>
    <property type="match status" value="1"/>
</dbReference>
<dbReference type="GO" id="GO:0005524">
    <property type="term" value="F:ATP binding"/>
    <property type="evidence" value="ECO:0007669"/>
    <property type="project" value="UniProtKB-UniRule"/>
</dbReference>
<feature type="binding site" evidence="15">
    <location>
        <position position="466"/>
    </location>
    <ligand>
        <name>Mg(2+)</name>
        <dbReference type="ChEBI" id="CHEBI:18420"/>
        <note>shared with alpha subunit</note>
    </ligand>
</feature>
<dbReference type="InterPro" id="IPR009061">
    <property type="entry name" value="DNA-bd_dom_put_sf"/>
</dbReference>
<evidence type="ECO:0000256" key="7">
    <source>
        <dbReference type="ARBA" id="ARBA00022723"/>
    </source>
</evidence>
<evidence type="ECO:0000256" key="9">
    <source>
        <dbReference type="ARBA" id="ARBA00022840"/>
    </source>
</evidence>
<feature type="domain" description="FDX-ACB" evidence="18">
    <location>
        <begin position="706"/>
        <end position="805"/>
    </location>
</feature>
<dbReference type="PROSITE" id="PS51483">
    <property type="entry name" value="B5"/>
    <property type="match status" value="1"/>
</dbReference>
<dbReference type="PROSITE" id="PS50886">
    <property type="entry name" value="TRBD"/>
    <property type="match status" value="1"/>
</dbReference>
<dbReference type="NCBIfam" id="TIGR00472">
    <property type="entry name" value="pheT_bact"/>
    <property type="match status" value="1"/>
</dbReference>
<evidence type="ECO:0000256" key="1">
    <source>
        <dbReference type="ARBA" id="ARBA00004496"/>
    </source>
</evidence>
<evidence type="ECO:0000256" key="3">
    <source>
        <dbReference type="ARBA" id="ARBA00011209"/>
    </source>
</evidence>
<dbReference type="Pfam" id="PF03147">
    <property type="entry name" value="FDX-ACB"/>
    <property type="match status" value="1"/>
</dbReference>
<dbReference type="Pfam" id="PF01588">
    <property type="entry name" value="tRNA_bind"/>
    <property type="match status" value="1"/>
</dbReference>
<keyword evidence="6 15" id="KW-0436">Ligase</keyword>
<dbReference type="CDD" id="cd02796">
    <property type="entry name" value="tRNA_bind_bactPheRS"/>
    <property type="match status" value="1"/>
</dbReference>
<dbReference type="GO" id="GO:0006432">
    <property type="term" value="P:phenylalanyl-tRNA aminoacylation"/>
    <property type="evidence" value="ECO:0007669"/>
    <property type="project" value="UniProtKB-UniRule"/>
</dbReference>
<comment type="catalytic activity">
    <reaction evidence="14 15">
        <text>tRNA(Phe) + L-phenylalanine + ATP = L-phenylalanyl-tRNA(Phe) + AMP + diphosphate + H(+)</text>
        <dbReference type="Rhea" id="RHEA:19413"/>
        <dbReference type="Rhea" id="RHEA-COMP:9668"/>
        <dbReference type="Rhea" id="RHEA-COMP:9699"/>
        <dbReference type="ChEBI" id="CHEBI:15378"/>
        <dbReference type="ChEBI" id="CHEBI:30616"/>
        <dbReference type="ChEBI" id="CHEBI:33019"/>
        <dbReference type="ChEBI" id="CHEBI:58095"/>
        <dbReference type="ChEBI" id="CHEBI:78442"/>
        <dbReference type="ChEBI" id="CHEBI:78531"/>
        <dbReference type="ChEBI" id="CHEBI:456215"/>
        <dbReference type="EC" id="6.1.1.20"/>
    </reaction>
</comment>
<dbReference type="PANTHER" id="PTHR10947">
    <property type="entry name" value="PHENYLALANYL-TRNA SYNTHETASE BETA CHAIN AND LEUCINE-RICH REPEAT-CONTAINING PROTEIN 47"/>
    <property type="match status" value="1"/>
</dbReference>
<sequence>MLFSESWLRSYINPNLTTDELCEAMTMAGLEVEEVSSVAPAFTGVVVARVLSVKDHENSDHLHICQVDVGDGAEPLQIVCGAPNVREGILVPCAKIGAVLPGNFTIKKAKMRGEVSMGMLCSARELGITEDHTGLWILPDNLTVGEDIRTACHLDDKKIEIKLTPNRGDALSLIGVARDLHAITGAPLTLPEMSEVAANSDTKIDIKIEASDLCGRYTTRRIDNLNIHAPTPQWMKDRLERSGQRSISALVDISNYVMLETGIPTHFSDAQKIAGGCYTVRWGKEGEKIELLNGQTVDVDPELGVICDANGPKVLAGIMGGEDTKVTDETTCISIESAFWHQKAIQGRCRRLNFSTDAAYRYERGVDFGQTEKVLQYITRLVIEICGTEQTAIGPVIDAVTVLPERHEVTMRADRARKVIGMDIDTETMAECFKRLGFEFTLKDEVFSVKAPTYRFDIEIEEDLIEEVARLVGYEKLPDVPPMARAYMHTRPEEMRSVHSLRTKLADLGYQELINFSFVPREWEKDFAGNDHPIELLNPIASQLSVMRTQMVGGLVDILKYNLNRKVTSAKLFEVGRVFLKDDSIETTEQSVKGVYQPVRIAGLLYGDAMGEQWSVPSRLVDFFDAKGDVERLIAPLNATFVAKSYPALHPGRSTAILLNGVEIGFVGELHPKLQQTYGLPHAPNVFEVDVASILKKDVPWHTPVSKFQPITRDVSVVVPHGVTYSALQKAVLEAAQTDKRLEGFVSLDLFDLYHKKAEGDQPAEVSMAFRMTVQPEDENYSGEAAEAALQAVLEALGTQGAVLRQ</sequence>
<dbReference type="Pfam" id="PF17759">
    <property type="entry name" value="tRNA_synthFbeta"/>
    <property type="match status" value="1"/>
</dbReference>
<comment type="similarity">
    <text evidence="2 15">Belongs to the phenylalanyl-tRNA synthetase beta subunit family. Type 1 subfamily.</text>
</comment>
<evidence type="ECO:0000256" key="5">
    <source>
        <dbReference type="ARBA" id="ARBA00022555"/>
    </source>
</evidence>
<dbReference type="SUPFAM" id="SSF46955">
    <property type="entry name" value="Putative DNA-binding domain"/>
    <property type="match status" value="1"/>
</dbReference>
<dbReference type="InterPro" id="IPR005121">
    <property type="entry name" value="Fdx_antiC-bd"/>
</dbReference>
<evidence type="ECO:0000259" key="19">
    <source>
        <dbReference type="PROSITE" id="PS51483"/>
    </source>
</evidence>
<dbReference type="GO" id="GO:0000287">
    <property type="term" value="F:magnesium ion binding"/>
    <property type="evidence" value="ECO:0007669"/>
    <property type="project" value="UniProtKB-UniRule"/>
</dbReference>
<reference evidence="20" key="2">
    <citation type="journal article" date="2021" name="PeerJ">
        <title>Extensive microbial diversity within the chicken gut microbiome revealed by metagenomics and culture.</title>
        <authorList>
            <person name="Gilroy R."/>
            <person name="Ravi A."/>
            <person name="Getino M."/>
            <person name="Pursley I."/>
            <person name="Horton D.L."/>
            <person name="Alikhan N.F."/>
            <person name="Baker D."/>
            <person name="Gharbi K."/>
            <person name="Hall N."/>
            <person name="Watson M."/>
            <person name="Adriaenssens E.M."/>
            <person name="Foster-Nyarko E."/>
            <person name="Jarju S."/>
            <person name="Secka A."/>
            <person name="Antonio M."/>
            <person name="Oren A."/>
            <person name="Chaudhuri R.R."/>
            <person name="La Ragione R."/>
            <person name="Hildebrand F."/>
            <person name="Pallen M.J."/>
        </authorList>
    </citation>
    <scope>NUCLEOTIDE SEQUENCE</scope>
    <source>
        <strain evidence="20">7463</strain>
    </source>
</reference>
<evidence type="ECO:0000256" key="15">
    <source>
        <dbReference type="HAMAP-Rule" id="MF_00283"/>
    </source>
</evidence>
<evidence type="ECO:0000256" key="4">
    <source>
        <dbReference type="ARBA" id="ARBA00022490"/>
    </source>
</evidence>
<dbReference type="InterPro" id="IPR005147">
    <property type="entry name" value="tRNA_synthase_B5-dom"/>
</dbReference>
<feature type="binding site" evidence="15">
    <location>
        <position position="467"/>
    </location>
    <ligand>
        <name>Mg(2+)</name>
        <dbReference type="ChEBI" id="CHEBI:18420"/>
        <note>shared with alpha subunit</note>
    </ligand>
</feature>
<dbReference type="Gene3D" id="2.40.50.140">
    <property type="entry name" value="Nucleic acid-binding proteins"/>
    <property type="match status" value="1"/>
</dbReference>
<dbReference type="GO" id="GO:0009328">
    <property type="term" value="C:phenylalanine-tRNA ligase complex"/>
    <property type="evidence" value="ECO:0007669"/>
    <property type="project" value="TreeGrafter"/>
</dbReference>
<evidence type="ECO:0000313" key="20">
    <source>
        <dbReference type="EMBL" id="HIU37173.1"/>
    </source>
</evidence>
<dbReference type="Gene3D" id="3.30.56.10">
    <property type="match status" value="2"/>
</dbReference>
<dbReference type="Pfam" id="PF03483">
    <property type="entry name" value="B3_4"/>
    <property type="match status" value="1"/>
</dbReference>
<dbReference type="Gene3D" id="3.50.40.10">
    <property type="entry name" value="Phenylalanyl-trna Synthetase, Chain B, domain 3"/>
    <property type="match status" value="1"/>
</dbReference>
<dbReference type="GO" id="GO:0004826">
    <property type="term" value="F:phenylalanine-tRNA ligase activity"/>
    <property type="evidence" value="ECO:0007669"/>
    <property type="project" value="UniProtKB-UniRule"/>
</dbReference>
<evidence type="ECO:0000256" key="14">
    <source>
        <dbReference type="ARBA" id="ARBA00049255"/>
    </source>
</evidence>
<evidence type="ECO:0000256" key="13">
    <source>
        <dbReference type="ARBA" id="ARBA00023146"/>
    </source>
</evidence>
<evidence type="ECO:0000256" key="10">
    <source>
        <dbReference type="ARBA" id="ARBA00022842"/>
    </source>
</evidence>
<dbReference type="InterPro" id="IPR036690">
    <property type="entry name" value="Fdx_antiC-bd_sf"/>
</dbReference>
<dbReference type="InterPro" id="IPR041616">
    <property type="entry name" value="PheRS_beta_core"/>
</dbReference>
<comment type="cofactor">
    <cofactor evidence="15">
        <name>Mg(2+)</name>
        <dbReference type="ChEBI" id="CHEBI:18420"/>
    </cofactor>
    <text evidence="15">Binds 2 magnesium ions per tetramer.</text>
</comment>
<dbReference type="SUPFAM" id="SSF55681">
    <property type="entry name" value="Class II aaRS and biotin synthetases"/>
    <property type="match status" value="1"/>
</dbReference>
<reference evidence="20" key="1">
    <citation type="submission" date="2020-10" db="EMBL/GenBank/DDBJ databases">
        <authorList>
            <person name="Gilroy R."/>
        </authorList>
    </citation>
    <scope>NUCLEOTIDE SEQUENCE</scope>
    <source>
        <strain evidence="20">7463</strain>
    </source>
</reference>
<dbReference type="SUPFAM" id="SSF50249">
    <property type="entry name" value="Nucleic acid-binding proteins"/>
    <property type="match status" value="1"/>
</dbReference>
<dbReference type="SMART" id="SM00873">
    <property type="entry name" value="B3_4"/>
    <property type="match status" value="1"/>
</dbReference>
<dbReference type="InterPro" id="IPR045864">
    <property type="entry name" value="aa-tRNA-synth_II/BPL/LPL"/>
</dbReference>
<feature type="domain" description="B5" evidence="19">
    <location>
        <begin position="404"/>
        <end position="479"/>
    </location>
</feature>